<organism evidence="2 3">
    <name type="scientific">Dissostichus eleginoides</name>
    <name type="common">Patagonian toothfish</name>
    <name type="synonym">Dissostichus amissus</name>
    <dbReference type="NCBI Taxonomy" id="100907"/>
    <lineage>
        <taxon>Eukaryota</taxon>
        <taxon>Metazoa</taxon>
        <taxon>Chordata</taxon>
        <taxon>Craniata</taxon>
        <taxon>Vertebrata</taxon>
        <taxon>Euteleostomi</taxon>
        <taxon>Actinopterygii</taxon>
        <taxon>Neopterygii</taxon>
        <taxon>Teleostei</taxon>
        <taxon>Neoteleostei</taxon>
        <taxon>Acanthomorphata</taxon>
        <taxon>Eupercaria</taxon>
        <taxon>Perciformes</taxon>
        <taxon>Notothenioidei</taxon>
        <taxon>Nototheniidae</taxon>
        <taxon>Dissostichus</taxon>
    </lineage>
</organism>
<feature type="region of interest" description="Disordered" evidence="1">
    <location>
        <begin position="200"/>
        <end position="226"/>
    </location>
</feature>
<keyword evidence="3" id="KW-1185">Reference proteome</keyword>
<feature type="region of interest" description="Disordered" evidence="1">
    <location>
        <begin position="270"/>
        <end position="291"/>
    </location>
</feature>
<feature type="compositionally biased region" description="Polar residues" evidence="1">
    <location>
        <begin position="62"/>
        <end position="72"/>
    </location>
</feature>
<dbReference type="Proteomes" id="UP001228049">
    <property type="component" value="Unassembled WGS sequence"/>
</dbReference>
<name>A0AAD9F8I3_DISEL</name>
<proteinExistence type="predicted"/>
<feature type="region of interest" description="Disordered" evidence="1">
    <location>
        <begin position="55"/>
        <end position="118"/>
    </location>
</feature>
<reference evidence="2" key="1">
    <citation type="submission" date="2023-04" db="EMBL/GenBank/DDBJ databases">
        <title>Chromosome-level genome of Chaenocephalus aceratus.</title>
        <authorList>
            <person name="Park H."/>
        </authorList>
    </citation>
    <scope>NUCLEOTIDE SEQUENCE</scope>
    <source>
        <strain evidence="2">DE</strain>
        <tissue evidence="2">Muscle</tissue>
    </source>
</reference>
<feature type="compositionally biased region" description="Polar residues" evidence="1">
    <location>
        <begin position="97"/>
        <end position="118"/>
    </location>
</feature>
<sequence length="335" mass="37193">MPRKYVSFQWRKQCIHGNAPSYLKELLTHQCIYGNAPSYLKELLTHQSVHPRERSFVPQRTPHPSVSASTGTAFVPQRTPHPSVHPRERSFVPQRTPHPSVSASTGTLLRTSKNSSPISQCIHGNAPSYLKELLTHQSVHPRERSFVPQRTPHPSVSASTGTLLRTSKNSSPISQCIHGNAPPYLKELLTHKSVHPRERSFVPQRTPHPSVSASTGTLLRTSKNSSPISQCIHGNAPSYLKELLTHQCIHGNAPSYLKELLTHQSVHPRERSFVPQRTPHPSVSASTGTLLRTSKNSSPISQCIHGNAPSYLKELLTHQCIHGNAPSYLKELLTH</sequence>
<protein>
    <submittedName>
        <fullName evidence="2">Zinc finger protein 585B</fullName>
    </submittedName>
</protein>
<evidence type="ECO:0000256" key="1">
    <source>
        <dbReference type="SAM" id="MobiDB-lite"/>
    </source>
</evidence>
<dbReference type="AlphaFoldDB" id="A0AAD9F8I3"/>
<evidence type="ECO:0000313" key="2">
    <source>
        <dbReference type="EMBL" id="KAK1892684.1"/>
    </source>
</evidence>
<feature type="compositionally biased region" description="Polar residues" evidence="1">
    <location>
        <begin position="152"/>
        <end position="174"/>
    </location>
</feature>
<comment type="caution">
    <text evidence="2">The sequence shown here is derived from an EMBL/GenBank/DDBJ whole genome shotgun (WGS) entry which is preliminary data.</text>
</comment>
<feature type="compositionally biased region" description="Polar residues" evidence="1">
    <location>
        <begin position="207"/>
        <end position="226"/>
    </location>
</feature>
<evidence type="ECO:0000313" key="3">
    <source>
        <dbReference type="Proteomes" id="UP001228049"/>
    </source>
</evidence>
<gene>
    <name evidence="2" type="ORF">KUDE01_007758</name>
</gene>
<feature type="region of interest" description="Disordered" evidence="1">
    <location>
        <begin position="143"/>
        <end position="175"/>
    </location>
</feature>
<feature type="compositionally biased region" description="Polar residues" evidence="1">
    <location>
        <begin position="279"/>
        <end position="291"/>
    </location>
</feature>
<dbReference type="EMBL" id="JASDAP010000013">
    <property type="protein sequence ID" value="KAK1892684.1"/>
    <property type="molecule type" value="Genomic_DNA"/>
</dbReference>
<accession>A0AAD9F8I3</accession>
<feature type="non-terminal residue" evidence="2">
    <location>
        <position position="1"/>
    </location>
</feature>